<dbReference type="Pfam" id="PF01957">
    <property type="entry name" value="NfeD"/>
    <property type="match status" value="1"/>
</dbReference>
<comment type="caution">
    <text evidence="2">The sequence shown here is derived from an EMBL/GenBank/DDBJ whole genome shotgun (WGS) entry which is preliminary data.</text>
</comment>
<dbReference type="Gene3D" id="2.40.50.140">
    <property type="entry name" value="Nucleic acid-binding proteins"/>
    <property type="match status" value="1"/>
</dbReference>
<dbReference type="EMBL" id="JBHFNQ010000003">
    <property type="protein sequence ID" value="MFB2875267.1"/>
    <property type="molecule type" value="Genomic_DNA"/>
</dbReference>
<gene>
    <name evidence="2" type="ORF">ACE1CC_00080</name>
</gene>
<dbReference type="Proteomes" id="UP001576774">
    <property type="component" value="Unassembled WGS sequence"/>
</dbReference>
<keyword evidence="3" id="KW-1185">Reference proteome</keyword>
<feature type="domain" description="NfeD-like C-terminal" evidence="1">
    <location>
        <begin position="46"/>
        <end position="99"/>
    </location>
</feature>
<sequence length="104" mass="11999">MTKITEILLETFINIIKSFQSVEAEKPSINTSRKLPLNSSFSYPEEEAIVDVAIYPYKRGRVYFRGSWWFAQCERKIILLPGQMVHVVGINNITLLVEPFVSTF</sequence>
<dbReference type="InterPro" id="IPR002810">
    <property type="entry name" value="NfeD-like_C"/>
</dbReference>
<dbReference type="InterPro" id="IPR012340">
    <property type="entry name" value="NA-bd_OB-fold"/>
</dbReference>
<evidence type="ECO:0000313" key="3">
    <source>
        <dbReference type="Proteomes" id="UP001576774"/>
    </source>
</evidence>
<dbReference type="RefSeq" id="WP_413268435.1">
    <property type="nucleotide sequence ID" value="NZ_JBHFNQ010000003.1"/>
</dbReference>
<reference evidence="2 3" key="1">
    <citation type="submission" date="2024-09" db="EMBL/GenBank/DDBJ databases">
        <title>Floridaenema gen nov. (Aerosakkonemataceae, Aerosakkonematales ord. nov., Cyanobacteria) from benthic tropical and subtropical fresh waters, with the description of four new species.</title>
        <authorList>
            <person name="Moretto J.A."/>
            <person name="Berthold D.E."/>
            <person name="Lefler F.W."/>
            <person name="Huang I.-S."/>
            <person name="Laughinghouse H. IV."/>
        </authorList>
    </citation>
    <scope>NUCLEOTIDE SEQUENCE [LARGE SCALE GENOMIC DNA]</scope>
    <source>
        <strain evidence="2 3">BLCC-F46</strain>
    </source>
</reference>
<accession>A0ABV4WXM5</accession>
<organism evidence="2 3">
    <name type="scientific">Floridaenema aerugineum BLCC-F46</name>
    <dbReference type="NCBI Taxonomy" id="3153654"/>
    <lineage>
        <taxon>Bacteria</taxon>
        <taxon>Bacillati</taxon>
        <taxon>Cyanobacteriota</taxon>
        <taxon>Cyanophyceae</taxon>
        <taxon>Oscillatoriophycideae</taxon>
        <taxon>Aerosakkonematales</taxon>
        <taxon>Aerosakkonemataceae</taxon>
        <taxon>Floridanema</taxon>
        <taxon>Floridanema aerugineum</taxon>
    </lineage>
</organism>
<proteinExistence type="predicted"/>
<name>A0ABV4WXM5_9CYAN</name>
<evidence type="ECO:0000259" key="1">
    <source>
        <dbReference type="Pfam" id="PF01957"/>
    </source>
</evidence>
<protein>
    <submittedName>
        <fullName evidence="2">NfeD family protein</fullName>
    </submittedName>
</protein>
<evidence type="ECO:0000313" key="2">
    <source>
        <dbReference type="EMBL" id="MFB2875267.1"/>
    </source>
</evidence>